<organism evidence="3 4">
    <name type="scientific">Pseudomarimonas arenosa</name>
    <dbReference type="NCBI Taxonomy" id="2774145"/>
    <lineage>
        <taxon>Bacteria</taxon>
        <taxon>Pseudomonadati</taxon>
        <taxon>Pseudomonadota</taxon>
        <taxon>Gammaproteobacteria</taxon>
        <taxon>Lysobacterales</taxon>
        <taxon>Lysobacteraceae</taxon>
        <taxon>Pseudomarimonas</taxon>
    </lineage>
</organism>
<sequence>MRKFLFGSLAVLLLVLLLGAVFLARMDLDHYRPQLQLALSDTLNRPVSIEVLAFDWSTLGVAARGIRIAEDPRFSKDDFLHADALTFSVAFLPLMMERQVQVDALHIEAPSVRLQQDASGRWNIESLWQPVNAKSSDSPADAAPVGLSIDRITLHGGSVELQRAGDQLRRYQAVNLQADEPQLEQAFPFSLSAELPGSGRLDLSGQLGPLDRQSPMRSALQAELTISQLDLAASGWAGDGSQVQGRVQLKFDLTAEGGLLRSEGELSAESLRLLGADQAATAPIRLQLRCDYDLIKRRGTVEQGVLSAGSAEIQLSGDLAQKSQAMRMNLHLKGQALSVDQLQALIPAFGIELPEQSRLSGGELDIQLSVTGPLDGLQIKGPIVLRDTRLDGFSLAGRLSALSALAGLPAPKDTRIDQGSLQFHRGPDGMRFEQIDVHVVDLGQVSGGGRVDASESVDMKLRVKIDPDVAERSGGGAASGTSVGRFTGGAMRYASSRGLDVQVQGSLAAPQIKLSSQALAGSVLSGLLAPDQEDQGSGDEGNTDEVSDRRRIGSALLQLLDKKKDDREREKE</sequence>
<dbReference type="InterPro" id="IPR052894">
    <property type="entry name" value="AsmA-related"/>
</dbReference>
<dbReference type="Pfam" id="PF05170">
    <property type="entry name" value="AsmA"/>
    <property type="match status" value="1"/>
</dbReference>
<dbReference type="PANTHER" id="PTHR30441:SF4">
    <property type="entry name" value="PROTEIN ASMA"/>
    <property type="match status" value="1"/>
</dbReference>
<comment type="caution">
    <text evidence="3">The sequence shown here is derived from an EMBL/GenBank/DDBJ whole genome shotgun (WGS) entry which is preliminary data.</text>
</comment>
<feature type="domain" description="AsmA" evidence="2">
    <location>
        <begin position="2"/>
        <end position="200"/>
    </location>
</feature>
<dbReference type="InterPro" id="IPR007844">
    <property type="entry name" value="AsmA"/>
</dbReference>
<dbReference type="PANTHER" id="PTHR30441">
    <property type="entry name" value="DUF748 DOMAIN-CONTAINING PROTEIN"/>
    <property type="match status" value="1"/>
</dbReference>
<dbReference type="GO" id="GO:0090313">
    <property type="term" value="P:regulation of protein targeting to membrane"/>
    <property type="evidence" value="ECO:0007669"/>
    <property type="project" value="TreeGrafter"/>
</dbReference>
<dbReference type="Proteomes" id="UP000613768">
    <property type="component" value="Unassembled WGS sequence"/>
</dbReference>
<keyword evidence="4" id="KW-1185">Reference proteome</keyword>
<feature type="region of interest" description="Disordered" evidence="1">
    <location>
        <begin position="528"/>
        <end position="552"/>
    </location>
</feature>
<evidence type="ECO:0000313" key="3">
    <source>
        <dbReference type="EMBL" id="MBD8526720.1"/>
    </source>
</evidence>
<dbReference type="EMBL" id="JACYTR010000029">
    <property type="protein sequence ID" value="MBD8526720.1"/>
    <property type="molecule type" value="Genomic_DNA"/>
</dbReference>
<dbReference type="RefSeq" id="WP_192030140.1">
    <property type="nucleotide sequence ID" value="NZ_JACYTR010000029.1"/>
</dbReference>
<gene>
    <name evidence="3" type="ORF">IFO71_13335</name>
</gene>
<name>A0AAW3ZP74_9GAMM</name>
<protein>
    <submittedName>
        <fullName evidence="3">AsmA family protein</fullName>
    </submittedName>
</protein>
<proteinExistence type="predicted"/>
<evidence type="ECO:0000259" key="2">
    <source>
        <dbReference type="Pfam" id="PF05170"/>
    </source>
</evidence>
<reference evidence="3 4" key="1">
    <citation type="submission" date="2020-09" db="EMBL/GenBank/DDBJ databases">
        <title>Pseudoxanthomonas sp. CAU 1598 isolated from sand of Yaerae Beach.</title>
        <authorList>
            <person name="Kim W."/>
        </authorList>
    </citation>
    <scope>NUCLEOTIDE SEQUENCE [LARGE SCALE GENOMIC DNA]</scope>
    <source>
        <strain evidence="3 4">CAU 1598</strain>
    </source>
</reference>
<accession>A0AAW3ZP74</accession>
<dbReference type="GO" id="GO:0005886">
    <property type="term" value="C:plasma membrane"/>
    <property type="evidence" value="ECO:0007669"/>
    <property type="project" value="TreeGrafter"/>
</dbReference>
<evidence type="ECO:0000313" key="4">
    <source>
        <dbReference type="Proteomes" id="UP000613768"/>
    </source>
</evidence>
<dbReference type="AlphaFoldDB" id="A0AAW3ZP74"/>
<feature type="compositionally biased region" description="Acidic residues" evidence="1">
    <location>
        <begin position="531"/>
        <end position="545"/>
    </location>
</feature>
<evidence type="ECO:0000256" key="1">
    <source>
        <dbReference type="SAM" id="MobiDB-lite"/>
    </source>
</evidence>